<keyword evidence="3" id="KW-1185">Reference proteome</keyword>
<dbReference type="RefSeq" id="WP_334292231.1">
    <property type="nucleotide sequence ID" value="NZ_FJTZ01000012.1"/>
</dbReference>
<evidence type="ECO:0000313" key="3">
    <source>
        <dbReference type="Proteomes" id="UP000245695"/>
    </source>
</evidence>
<dbReference type="GO" id="GO:0015093">
    <property type="term" value="F:ferrous iron transmembrane transporter activity"/>
    <property type="evidence" value="ECO:0007669"/>
    <property type="project" value="TreeGrafter"/>
</dbReference>
<evidence type="ECO:0000259" key="1">
    <source>
        <dbReference type="PROSITE" id="PS51711"/>
    </source>
</evidence>
<dbReference type="PROSITE" id="PS51711">
    <property type="entry name" value="G_FEOB"/>
    <property type="match status" value="1"/>
</dbReference>
<evidence type="ECO:0000313" key="2">
    <source>
        <dbReference type="EMBL" id="CEI73260.1"/>
    </source>
</evidence>
<proteinExistence type="predicted"/>
<feature type="domain" description="FeoB-type G" evidence="1">
    <location>
        <begin position="1"/>
        <end position="68"/>
    </location>
</feature>
<name>A0A2P2BSD5_9FIRM</name>
<sequence length="68" mass="7785">MDTFSNEEKISKEYLENDNAGVIVNIVHASNLSRNLYLTTQLMKYKKPIILIVNMIDMAKNIGIEIDL</sequence>
<dbReference type="InterPro" id="IPR027417">
    <property type="entry name" value="P-loop_NTPase"/>
</dbReference>
<dbReference type="SUPFAM" id="SSF52540">
    <property type="entry name" value="P-loop containing nucleoside triphosphate hydrolases"/>
    <property type="match status" value="1"/>
</dbReference>
<dbReference type="Gene3D" id="3.40.50.300">
    <property type="entry name" value="P-loop containing nucleotide triphosphate hydrolases"/>
    <property type="match status" value="1"/>
</dbReference>
<dbReference type="PANTHER" id="PTHR43185">
    <property type="entry name" value="FERROUS IRON TRANSPORT PROTEIN B"/>
    <property type="match status" value="1"/>
</dbReference>
<reference evidence="2 3" key="1">
    <citation type="submission" date="2014-09" db="EMBL/GenBank/DDBJ databases">
        <authorList>
            <person name="Hornung B.V."/>
        </authorList>
    </citation>
    <scope>NUCLEOTIDE SEQUENCE [LARGE SCALE GENOMIC DNA]</scope>
    <source>
        <strain evidence="2 3">FRIFI</strain>
    </source>
</reference>
<dbReference type="KEGG" id="rhom:FRIFI_1727"/>
<dbReference type="Pfam" id="PF02421">
    <property type="entry name" value="FeoB_N"/>
    <property type="match status" value="1"/>
</dbReference>
<organism evidence="2 3">
    <name type="scientific">Romboutsia hominis</name>
    <dbReference type="NCBI Taxonomy" id="1507512"/>
    <lineage>
        <taxon>Bacteria</taxon>
        <taxon>Bacillati</taxon>
        <taxon>Bacillota</taxon>
        <taxon>Clostridia</taxon>
        <taxon>Peptostreptococcales</taxon>
        <taxon>Peptostreptococcaceae</taxon>
        <taxon>Romboutsia</taxon>
    </lineage>
</organism>
<dbReference type="Proteomes" id="UP000245695">
    <property type="component" value="Chromosome 1"/>
</dbReference>
<dbReference type="InterPro" id="IPR050860">
    <property type="entry name" value="FeoB_GTPase"/>
</dbReference>
<dbReference type="AlphaFoldDB" id="A0A2P2BSD5"/>
<dbReference type="GO" id="GO:0005525">
    <property type="term" value="F:GTP binding"/>
    <property type="evidence" value="ECO:0007669"/>
    <property type="project" value="InterPro"/>
</dbReference>
<protein>
    <submittedName>
        <fullName evidence="2">Ferrous iron transport protein B</fullName>
    </submittedName>
</protein>
<dbReference type="InterPro" id="IPR030389">
    <property type="entry name" value="G_FEOB_dom"/>
</dbReference>
<dbReference type="EMBL" id="LN650648">
    <property type="protein sequence ID" value="CEI73260.1"/>
    <property type="molecule type" value="Genomic_DNA"/>
</dbReference>
<accession>A0A2P2BSD5</accession>
<dbReference type="GO" id="GO:0005886">
    <property type="term" value="C:plasma membrane"/>
    <property type="evidence" value="ECO:0007669"/>
    <property type="project" value="TreeGrafter"/>
</dbReference>
<dbReference type="PANTHER" id="PTHR43185:SF1">
    <property type="entry name" value="FE(2+) TRANSPORTER FEOB"/>
    <property type="match status" value="1"/>
</dbReference>
<gene>
    <name evidence="2" type="ORF">FRIFI_1727</name>
</gene>